<protein>
    <recommendedName>
        <fullName evidence="12">L-dopachrome isomerase</fullName>
        <ecNumber evidence="9">5.3.2.1</ecNumber>
        <ecNumber evidence="8">5.3.3.12</ecNumber>
    </recommendedName>
    <alternativeName>
        <fullName evidence="10">L-dopachrome tautomerase</fullName>
    </alternativeName>
    <alternativeName>
        <fullName evidence="11">Phenylpyruvate tautomerase</fullName>
    </alternativeName>
</protein>
<dbReference type="EC" id="5.3.3.12" evidence="8"/>
<evidence type="ECO:0000313" key="14">
    <source>
        <dbReference type="Proteomes" id="UP000019118"/>
    </source>
</evidence>
<sequence length="119" mass="12503">MPHFRLETNVPVEKIPKDFAAKICAVLASSLGKPVSFCVATVVGGVNISFGGSDAPAAQATLMSIGGLGPAENKKHSKALCEIVEKTLGVPSDRIYIHFLNAATSEVGYRNSTFQEILG</sequence>
<reference evidence="14" key="1">
    <citation type="journal article" date="2013" name="Genome Biol.">
        <title>Draft genome of the mountain pine beetle, Dendroctonus ponderosae Hopkins, a major forest pest.</title>
        <authorList>
            <person name="Keeling C.I."/>
            <person name="Yuen M.M."/>
            <person name="Liao N.Y."/>
            <person name="Docking T.R."/>
            <person name="Chan S.K."/>
            <person name="Taylor G.A."/>
            <person name="Palmquist D.L."/>
            <person name="Jackman S.D."/>
            <person name="Nguyen A."/>
            <person name="Li M."/>
            <person name="Henderson H."/>
            <person name="Janes J.K."/>
            <person name="Zhao Y."/>
            <person name="Pandoh P."/>
            <person name="Moore R."/>
            <person name="Sperling F.A."/>
            <person name="Huber D.P."/>
            <person name="Birol I."/>
            <person name="Jones S.J."/>
            <person name="Bohlmann J."/>
        </authorList>
    </citation>
    <scope>NUCLEOTIDE SEQUENCE</scope>
</reference>
<keyword evidence="4" id="KW-0964">Secreted</keyword>
<dbReference type="GO" id="GO:0005615">
    <property type="term" value="C:extracellular space"/>
    <property type="evidence" value="ECO:0007669"/>
    <property type="project" value="UniProtKB-KW"/>
</dbReference>
<comment type="similarity">
    <text evidence="2">Belongs to the MIF family.</text>
</comment>
<proteinExistence type="inferred from homology"/>
<evidence type="ECO:0000256" key="12">
    <source>
        <dbReference type="ARBA" id="ARBA00042730"/>
    </source>
</evidence>
<evidence type="ECO:0000256" key="3">
    <source>
        <dbReference type="ARBA" id="ARBA00022514"/>
    </source>
</evidence>
<dbReference type="Pfam" id="PF01187">
    <property type="entry name" value="MIF"/>
    <property type="match status" value="1"/>
</dbReference>
<organism evidence="13 14">
    <name type="scientific">Dendroctonus ponderosae</name>
    <name type="common">Mountain pine beetle</name>
    <dbReference type="NCBI Taxonomy" id="77166"/>
    <lineage>
        <taxon>Eukaryota</taxon>
        <taxon>Metazoa</taxon>
        <taxon>Ecdysozoa</taxon>
        <taxon>Arthropoda</taxon>
        <taxon>Hexapoda</taxon>
        <taxon>Insecta</taxon>
        <taxon>Pterygota</taxon>
        <taxon>Neoptera</taxon>
        <taxon>Endopterygota</taxon>
        <taxon>Coleoptera</taxon>
        <taxon>Polyphaga</taxon>
        <taxon>Cucujiformia</taxon>
        <taxon>Curculionidae</taxon>
        <taxon>Scolytinae</taxon>
        <taxon>Dendroctonus</taxon>
    </lineage>
</organism>
<comment type="catalytic activity">
    <reaction evidence="7">
        <text>L-dopachrome = 5,6-dihydroxyindole-2-carboxylate</text>
        <dbReference type="Rhea" id="RHEA:13041"/>
        <dbReference type="ChEBI" id="CHEBI:16875"/>
        <dbReference type="ChEBI" id="CHEBI:57509"/>
        <dbReference type="EC" id="5.3.3.12"/>
    </reaction>
</comment>
<dbReference type="GO" id="GO:0004167">
    <property type="term" value="F:dopachrome isomerase activity"/>
    <property type="evidence" value="ECO:0007669"/>
    <property type="project" value="UniProtKB-EC"/>
</dbReference>
<evidence type="ECO:0000256" key="6">
    <source>
        <dbReference type="ARBA" id="ARBA00036735"/>
    </source>
</evidence>
<dbReference type="RefSeq" id="XP_019759110.1">
    <property type="nucleotide sequence ID" value="XM_019903551.2"/>
</dbReference>
<evidence type="ECO:0000256" key="5">
    <source>
        <dbReference type="ARBA" id="ARBA00023235"/>
    </source>
</evidence>
<dbReference type="SUPFAM" id="SSF55331">
    <property type="entry name" value="Tautomerase/MIF"/>
    <property type="match status" value="1"/>
</dbReference>
<dbReference type="GO" id="GO:0050178">
    <property type="term" value="F:phenylpyruvate tautomerase activity"/>
    <property type="evidence" value="ECO:0007669"/>
    <property type="project" value="UniProtKB-EC"/>
</dbReference>
<keyword evidence="5" id="KW-0413">Isomerase</keyword>
<evidence type="ECO:0000256" key="7">
    <source>
        <dbReference type="ARBA" id="ARBA00036823"/>
    </source>
</evidence>
<evidence type="ECO:0000313" key="13">
    <source>
        <dbReference type="EnsemblMetazoa" id="XP_019759110.1"/>
    </source>
</evidence>
<evidence type="ECO:0000256" key="8">
    <source>
        <dbReference type="ARBA" id="ARBA00038932"/>
    </source>
</evidence>
<evidence type="ECO:0000256" key="2">
    <source>
        <dbReference type="ARBA" id="ARBA00005851"/>
    </source>
</evidence>
<dbReference type="Gene3D" id="3.30.429.10">
    <property type="entry name" value="Macrophage Migration Inhibitory Factor"/>
    <property type="match status" value="1"/>
</dbReference>
<keyword evidence="3" id="KW-0202">Cytokine</keyword>
<evidence type="ECO:0000256" key="1">
    <source>
        <dbReference type="ARBA" id="ARBA00004613"/>
    </source>
</evidence>
<dbReference type="PANTHER" id="PTHR11954:SF6">
    <property type="entry name" value="MACROPHAGE MIGRATION INHIBITORY FACTOR"/>
    <property type="match status" value="1"/>
</dbReference>
<dbReference type="InterPro" id="IPR001398">
    <property type="entry name" value="Macrophage_inhib_fac"/>
</dbReference>
<evidence type="ECO:0000256" key="4">
    <source>
        <dbReference type="ARBA" id="ARBA00022525"/>
    </source>
</evidence>
<dbReference type="GO" id="GO:0005125">
    <property type="term" value="F:cytokine activity"/>
    <property type="evidence" value="ECO:0007669"/>
    <property type="project" value="UniProtKB-KW"/>
</dbReference>
<dbReference type="EC" id="5.3.2.1" evidence="9"/>
<dbReference type="EnsemblMetazoa" id="XM_019903551.1">
    <property type="protein sequence ID" value="XP_019759110.1"/>
    <property type="gene ID" value="LOC109537033"/>
</dbReference>
<evidence type="ECO:0000256" key="9">
    <source>
        <dbReference type="ARBA" id="ARBA00039086"/>
    </source>
</evidence>
<evidence type="ECO:0000256" key="10">
    <source>
        <dbReference type="ARBA" id="ARBA00041631"/>
    </source>
</evidence>
<name>A0AAR5PDG8_DENPD</name>
<dbReference type="Proteomes" id="UP000019118">
    <property type="component" value="Unassembled WGS sequence"/>
</dbReference>
<keyword evidence="14" id="KW-1185">Reference proteome</keyword>
<comment type="subcellular location">
    <subcellularLocation>
        <location evidence="1">Secreted</location>
    </subcellularLocation>
</comment>
<evidence type="ECO:0000256" key="11">
    <source>
        <dbReference type="ARBA" id="ARBA00041912"/>
    </source>
</evidence>
<reference evidence="13" key="2">
    <citation type="submission" date="2024-08" db="UniProtKB">
        <authorList>
            <consortium name="EnsemblMetazoa"/>
        </authorList>
    </citation>
    <scope>IDENTIFICATION</scope>
</reference>
<accession>A0AAR5PDG8</accession>
<dbReference type="AlphaFoldDB" id="A0AAR5PDG8"/>
<comment type="catalytic activity">
    <reaction evidence="6">
        <text>3-phenylpyruvate = enol-phenylpyruvate</text>
        <dbReference type="Rhea" id="RHEA:17097"/>
        <dbReference type="ChEBI" id="CHEBI:16815"/>
        <dbReference type="ChEBI" id="CHEBI:18005"/>
        <dbReference type="EC" id="5.3.2.1"/>
    </reaction>
</comment>
<dbReference type="KEGG" id="dpa:109537033"/>
<dbReference type="GeneID" id="109537033"/>
<dbReference type="PANTHER" id="PTHR11954">
    <property type="entry name" value="D-DOPACHROME DECARBOXYLASE"/>
    <property type="match status" value="1"/>
</dbReference>
<dbReference type="InterPro" id="IPR014347">
    <property type="entry name" value="Tautomerase/MIF_sf"/>
</dbReference>